<dbReference type="PROSITE" id="PS50994">
    <property type="entry name" value="INTEGRASE"/>
    <property type="match status" value="1"/>
</dbReference>
<dbReference type="AlphaFoldDB" id="G8TT12"/>
<feature type="domain" description="HTH IS408-type" evidence="3">
    <location>
        <begin position="11"/>
        <end position="91"/>
    </location>
</feature>
<dbReference type="InterPro" id="IPR036388">
    <property type="entry name" value="WH-like_DNA-bd_sf"/>
</dbReference>
<feature type="domain" description="Integrase catalytic" evidence="4">
    <location>
        <begin position="135"/>
        <end position="313"/>
    </location>
</feature>
<reference evidence="6" key="1">
    <citation type="submission" date="2011-12" db="EMBL/GenBank/DDBJ databases">
        <title>The complete genome of chromosome of Sulfobacillus acidophilus DSM 10332.</title>
        <authorList>
            <person name="Lucas S."/>
            <person name="Han J."/>
            <person name="Lapidus A."/>
            <person name="Bruce D."/>
            <person name="Goodwin L."/>
            <person name="Pitluck S."/>
            <person name="Peters L."/>
            <person name="Kyrpides N."/>
            <person name="Mavromatis K."/>
            <person name="Ivanova N."/>
            <person name="Mikhailova N."/>
            <person name="Chertkov O."/>
            <person name="Saunders E."/>
            <person name="Detter J.C."/>
            <person name="Tapia R."/>
            <person name="Han C."/>
            <person name="Land M."/>
            <person name="Hauser L."/>
            <person name="Markowitz V."/>
            <person name="Cheng J.-F."/>
            <person name="Hugenholtz P."/>
            <person name="Woyke T."/>
            <person name="Wu D."/>
            <person name="Pukall R."/>
            <person name="Gehrich-Schroeter G."/>
            <person name="Schneider S."/>
            <person name="Klenk H.-P."/>
            <person name="Eisen J.A."/>
        </authorList>
    </citation>
    <scope>NUCLEOTIDE SEQUENCE [LARGE SCALE GENOMIC DNA]</scope>
    <source>
        <strain evidence="6">ATCC 700253 / DSM 10332 / NAL</strain>
    </source>
</reference>
<dbReference type="PROSITE" id="PS50532">
    <property type="entry name" value="HTH_IS408"/>
    <property type="match status" value="1"/>
</dbReference>
<dbReference type="PANTHER" id="PTHR35004">
    <property type="entry name" value="TRANSPOSASE RV3428C-RELATED"/>
    <property type="match status" value="1"/>
</dbReference>
<dbReference type="Pfam" id="PF22483">
    <property type="entry name" value="Mu-transpos_C_2"/>
    <property type="match status" value="1"/>
</dbReference>
<dbReference type="PATRIC" id="fig|679936.5.peg.2211"/>
<evidence type="ECO:0000313" key="6">
    <source>
        <dbReference type="Proteomes" id="UP000005439"/>
    </source>
</evidence>
<dbReference type="Proteomes" id="UP000005439">
    <property type="component" value="Chromosome"/>
</dbReference>
<gene>
    <name evidence="5" type="ordered locus">Sulac_2144</name>
</gene>
<dbReference type="InterPro" id="IPR012337">
    <property type="entry name" value="RNaseH-like_sf"/>
</dbReference>
<dbReference type="InterPro" id="IPR001584">
    <property type="entry name" value="Integrase_cat-core"/>
</dbReference>
<comment type="similarity">
    <text evidence="1">Belongs to the transposase IS21/IS408/IS1162 family.</text>
</comment>
<dbReference type="HOGENOM" id="CLU_020626_11_0_9"/>
<dbReference type="PANTHER" id="PTHR35004:SF8">
    <property type="entry name" value="TRANSPOSASE RV3428C-RELATED"/>
    <property type="match status" value="1"/>
</dbReference>
<dbReference type="InterPro" id="IPR036397">
    <property type="entry name" value="RNaseH_sf"/>
</dbReference>
<dbReference type="Gene3D" id="3.30.420.10">
    <property type="entry name" value="Ribonuclease H-like superfamily/Ribonuclease H"/>
    <property type="match status" value="1"/>
</dbReference>
<organism evidence="5 6">
    <name type="scientific">Sulfobacillus acidophilus (strain ATCC 700253 / DSM 10332 / NAL)</name>
    <dbReference type="NCBI Taxonomy" id="679936"/>
    <lineage>
        <taxon>Bacteria</taxon>
        <taxon>Bacillati</taxon>
        <taxon>Bacillota</taxon>
        <taxon>Clostridia</taxon>
        <taxon>Eubacteriales</taxon>
        <taxon>Clostridiales Family XVII. Incertae Sedis</taxon>
        <taxon>Sulfobacillus</taxon>
    </lineage>
</organism>
<protein>
    <submittedName>
        <fullName evidence="5">Integrase catalytic region</fullName>
    </submittedName>
</protein>
<dbReference type="NCBIfam" id="NF033546">
    <property type="entry name" value="transpos_IS21"/>
    <property type="match status" value="1"/>
</dbReference>
<dbReference type="GO" id="GO:0015074">
    <property type="term" value="P:DNA integration"/>
    <property type="evidence" value="ECO:0007669"/>
    <property type="project" value="InterPro"/>
</dbReference>
<evidence type="ECO:0000313" key="5">
    <source>
        <dbReference type="EMBL" id="AEW05627.1"/>
    </source>
</evidence>
<feature type="region of interest" description="Disordered" evidence="2">
    <location>
        <begin position="487"/>
        <end position="514"/>
    </location>
</feature>
<proteinExistence type="inferred from homology"/>
<name>G8TT12_SULAD</name>
<evidence type="ECO:0000259" key="4">
    <source>
        <dbReference type="PROSITE" id="PS50994"/>
    </source>
</evidence>
<reference evidence="5 6" key="2">
    <citation type="journal article" date="2012" name="Stand. Genomic Sci.">
        <title>Complete genome sequence of the moderately thermophilic mineral-sulfide-oxidizing firmicute Sulfobacillus acidophilus type strain (NAL(T)).</title>
        <authorList>
            <person name="Anderson I."/>
            <person name="Chertkov O."/>
            <person name="Chen A."/>
            <person name="Saunders E."/>
            <person name="Lapidus A."/>
            <person name="Nolan M."/>
            <person name="Lucas S."/>
            <person name="Hammon N."/>
            <person name="Deshpande S."/>
            <person name="Cheng J.F."/>
            <person name="Han C."/>
            <person name="Tapia R."/>
            <person name="Goodwin L.A."/>
            <person name="Pitluck S."/>
            <person name="Liolios K."/>
            <person name="Pagani I."/>
            <person name="Ivanova N."/>
            <person name="Mikhailova N."/>
            <person name="Pati A."/>
            <person name="Palaniappan K."/>
            <person name="Land M."/>
            <person name="Pan C."/>
            <person name="Rohde M."/>
            <person name="Pukall R."/>
            <person name="Goker M."/>
            <person name="Detter J.C."/>
            <person name="Woyke T."/>
            <person name="Bristow J."/>
            <person name="Eisen J.A."/>
            <person name="Markowitz V."/>
            <person name="Hugenholtz P."/>
            <person name="Kyrpides N.C."/>
            <person name="Klenk H.P."/>
            <person name="Mavromatis K."/>
        </authorList>
    </citation>
    <scope>NUCLEOTIDE SEQUENCE [LARGE SCALE GENOMIC DNA]</scope>
    <source>
        <strain evidence="6">ATCC 700253 / DSM 10332 / NAL</strain>
    </source>
</reference>
<dbReference type="Gene3D" id="1.10.10.10">
    <property type="entry name" value="Winged helix-like DNA-binding domain superfamily/Winged helix DNA-binding domain"/>
    <property type="match status" value="1"/>
</dbReference>
<accession>G8TT12</accession>
<evidence type="ECO:0000259" key="3">
    <source>
        <dbReference type="PROSITE" id="PS50532"/>
    </source>
</evidence>
<dbReference type="GO" id="GO:0003676">
    <property type="term" value="F:nucleic acid binding"/>
    <property type="evidence" value="ECO:0007669"/>
    <property type="project" value="InterPro"/>
</dbReference>
<dbReference type="STRING" id="679936.Sulac_2144"/>
<dbReference type="SUPFAM" id="SSF53098">
    <property type="entry name" value="Ribonuclease H-like"/>
    <property type="match status" value="1"/>
</dbReference>
<keyword evidence="6" id="KW-1185">Reference proteome</keyword>
<dbReference type="InterPro" id="IPR054353">
    <property type="entry name" value="IstA-like_C"/>
</dbReference>
<sequence length="514" mass="58797">MKTGRLPFVLVRDILRLHFDLALSYREIGRSLGIHHTTVAQVVQRFTTSGHSWPLPDGLRDHDLAQWIYPGRRGRPRQYTEPDWPTIHQELRRPGVTLQQLWLEYRTEYPEGLGYTPFCARYRRFAATVTVAMRQHYIPGDRCFVDYAGKTLTIEEPGGAVPGYLFVATLGYRHDTFVEVHRDLSAASWIPGHVHALEYFGGVPRLIVPDNPKAGVIQENWYEPRLHPTYQEWADHYGCAILPARVRKPRDKAKVEAAVLLVERWILAVLRHERFTSFGQAQARVAELNAQLNQRPFKKWSGSRQSVFDADDRPALRPLPPTAYEFGEWRQAKVHKDYPIQGDRAFYRVPTRWVGSTVDVRVTATTVECFQDHERIASHPRIWQPGARSTHPDHLPPAHRAWAAGITPEALITRAEAIGPHTRTLVVGILTRGGVPEQIYRRCLGILDCAKTYGPAILEEAANRALTAQTWSYPHVRAYCETLQRPTARSTPRRHAHLRGSAYYHNPEEEHSSC</sequence>
<dbReference type="KEGG" id="sap:Sulac_2144"/>
<evidence type="ECO:0000256" key="2">
    <source>
        <dbReference type="SAM" id="MobiDB-lite"/>
    </source>
</evidence>
<dbReference type="InterPro" id="IPR017895">
    <property type="entry name" value="HTH_IS408/IS1162_type"/>
</dbReference>
<dbReference type="EMBL" id="CP003179">
    <property type="protein sequence ID" value="AEW05627.1"/>
    <property type="molecule type" value="Genomic_DNA"/>
</dbReference>
<evidence type="ECO:0000256" key="1">
    <source>
        <dbReference type="ARBA" id="ARBA00009277"/>
    </source>
</evidence>